<dbReference type="Gene3D" id="3.30.930.10">
    <property type="entry name" value="Bira Bifunctional Protein, Domain 2"/>
    <property type="match status" value="1"/>
</dbReference>
<reference evidence="9 10" key="1">
    <citation type="submission" date="2019-05" db="EMBL/GenBank/DDBJ databases">
        <title>The metagenome of a microbial culture collection derived from dairy environment covers the genomic content of the human microbiome.</title>
        <authorList>
            <person name="Roder T."/>
            <person name="Wuthrich D."/>
            <person name="Sattari Z."/>
            <person name="Von Ah U."/>
            <person name="Bar C."/>
            <person name="Ronchi F."/>
            <person name="Macpherson A.J."/>
            <person name="Ganal-Vonarburg S.C."/>
            <person name="Bruggmann R."/>
            <person name="Vergeres G."/>
        </authorList>
    </citation>
    <scope>NUCLEOTIDE SEQUENCE [LARGE SCALE GENOMIC DNA]</scope>
    <source>
        <strain evidence="9 10">FAM 1079</strain>
    </source>
</reference>
<dbReference type="GO" id="GO:0005524">
    <property type="term" value="F:ATP binding"/>
    <property type="evidence" value="ECO:0007669"/>
    <property type="project" value="UniProtKB-KW"/>
</dbReference>
<organism evidence="9 10">
    <name type="scientific">Lentilactobacillus parafarraginis</name>
    <dbReference type="NCBI Taxonomy" id="390842"/>
    <lineage>
        <taxon>Bacteria</taxon>
        <taxon>Bacillati</taxon>
        <taxon>Bacillota</taxon>
        <taxon>Bacilli</taxon>
        <taxon>Lactobacillales</taxon>
        <taxon>Lactobacillaceae</taxon>
        <taxon>Lentilactobacillus</taxon>
    </lineage>
</organism>
<comment type="pathway">
    <text evidence="1">Protein modification; protein lipoylation via exogenous pathway; protein N(6)-(lipoyl)lysine from lipoate: step 2/2.</text>
</comment>
<dbReference type="PANTHER" id="PTHR12561:SF3">
    <property type="entry name" value="LIPOYLTRANSFERASE 1, MITOCHONDRIAL"/>
    <property type="match status" value="1"/>
</dbReference>
<evidence type="ECO:0000313" key="9">
    <source>
        <dbReference type="EMBL" id="TLQ19027.1"/>
    </source>
</evidence>
<gene>
    <name evidence="9" type="ORF">FEZ41_08275</name>
</gene>
<dbReference type="GO" id="GO:0009249">
    <property type="term" value="P:protein lipoylation"/>
    <property type="evidence" value="ECO:0007669"/>
    <property type="project" value="InterPro"/>
</dbReference>
<dbReference type="PANTHER" id="PTHR12561">
    <property type="entry name" value="LIPOATE-PROTEIN LIGASE"/>
    <property type="match status" value="1"/>
</dbReference>
<dbReference type="GO" id="GO:0017118">
    <property type="term" value="F:lipoyltransferase activity"/>
    <property type="evidence" value="ECO:0007669"/>
    <property type="project" value="TreeGrafter"/>
</dbReference>
<dbReference type="UniPathway" id="UPA00537">
    <property type="reaction ID" value="UER00594"/>
</dbReference>
<dbReference type="Proteomes" id="UP000305100">
    <property type="component" value="Unassembled WGS sequence"/>
</dbReference>
<evidence type="ECO:0000256" key="3">
    <source>
        <dbReference type="ARBA" id="ARBA00012367"/>
    </source>
</evidence>
<accession>A0A5R9CUI8</accession>
<dbReference type="NCBIfam" id="TIGR00545">
    <property type="entry name" value="lipoyltrans"/>
    <property type="match status" value="1"/>
</dbReference>
<keyword evidence="4 9" id="KW-0436">Ligase</keyword>
<dbReference type="Pfam" id="PF10437">
    <property type="entry name" value="Lip_prot_lig_C"/>
    <property type="match status" value="1"/>
</dbReference>
<dbReference type="EC" id="6.3.1.20" evidence="3"/>
<dbReference type="InterPro" id="IPR004562">
    <property type="entry name" value="LipoylTrfase_LipoateP_Ligase"/>
</dbReference>
<dbReference type="SUPFAM" id="SSF55681">
    <property type="entry name" value="Class II aaRS and biotin synthetases"/>
    <property type="match status" value="1"/>
</dbReference>
<dbReference type="GO" id="GO:0016979">
    <property type="term" value="F:lipoate-protein ligase activity"/>
    <property type="evidence" value="ECO:0007669"/>
    <property type="project" value="UniProtKB-EC"/>
</dbReference>
<keyword evidence="5" id="KW-0547">Nucleotide-binding</keyword>
<evidence type="ECO:0000256" key="1">
    <source>
        <dbReference type="ARBA" id="ARBA00005085"/>
    </source>
</evidence>
<comment type="pathway">
    <text evidence="2">Protein modification; protein lipoylation via exogenous pathway; protein N(6)-(lipoyl)lysine from lipoate: step 1/2.</text>
</comment>
<dbReference type="AlphaFoldDB" id="A0A5R9CUI8"/>
<dbReference type="SUPFAM" id="SSF82649">
    <property type="entry name" value="SufE/NifU"/>
    <property type="match status" value="1"/>
</dbReference>
<name>A0A5R9CUI8_9LACO</name>
<dbReference type="GO" id="GO:0005737">
    <property type="term" value="C:cytoplasm"/>
    <property type="evidence" value="ECO:0007669"/>
    <property type="project" value="TreeGrafter"/>
</dbReference>
<evidence type="ECO:0000256" key="2">
    <source>
        <dbReference type="ARBA" id="ARBA00005124"/>
    </source>
</evidence>
<dbReference type="PROSITE" id="PS51733">
    <property type="entry name" value="BPL_LPL_CATALYTIC"/>
    <property type="match status" value="1"/>
</dbReference>
<evidence type="ECO:0000256" key="6">
    <source>
        <dbReference type="ARBA" id="ARBA00022840"/>
    </source>
</evidence>
<evidence type="ECO:0000256" key="5">
    <source>
        <dbReference type="ARBA" id="ARBA00022741"/>
    </source>
</evidence>
<evidence type="ECO:0000259" key="8">
    <source>
        <dbReference type="PROSITE" id="PS51733"/>
    </source>
</evidence>
<dbReference type="EMBL" id="VBSX01000018">
    <property type="protein sequence ID" value="TLQ19027.1"/>
    <property type="molecule type" value="Genomic_DNA"/>
</dbReference>
<dbReference type="InterPro" id="IPR045864">
    <property type="entry name" value="aa-tRNA-synth_II/BPL/LPL"/>
</dbReference>
<dbReference type="InterPro" id="IPR019491">
    <property type="entry name" value="Lipoate_protein_ligase_C"/>
</dbReference>
<dbReference type="OrthoDB" id="9788148at2"/>
<evidence type="ECO:0000256" key="4">
    <source>
        <dbReference type="ARBA" id="ARBA00022598"/>
    </source>
</evidence>
<keyword evidence="6" id="KW-0067">ATP-binding</keyword>
<comment type="catalytic activity">
    <reaction evidence="7">
        <text>L-lysyl-[lipoyl-carrier protein] + (R)-lipoate + ATP = N(6)-[(R)-lipoyl]-L-lysyl-[lipoyl-carrier protein] + AMP + diphosphate + H(+)</text>
        <dbReference type="Rhea" id="RHEA:49288"/>
        <dbReference type="Rhea" id="RHEA-COMP:10500"/>
        <dbReference type="Rhea" id="RHEA-COMP:10502"/>
        <dbReference type="ChEBI" id="CHEBI:15378"/>
        <dbReference type="ChEBI" id="CHEBI:29969"/>
        <dbReference type="ChEBI" id="CHEBI:30616"/>
        <dbReference type="ChEBI" id="CHEBI:33019"/>
        <dbReference type="ChEBI" id="CHEBI:83088"/>
        <dbReference type="ChEBI" id="CHEBI:83099"/>
        <dbReference type="ChEBI" id="CHEBI:456215"/>
        <dbReference type="EC" id="6.3.1.20"/>
    </reaction>
</comment>
<evidence type="ECO:0000313" key="10">
    <source>
        <dbReference type="Proteomes" id="UP000305100"/>
    </source>
</evidence>
<evidence type="ECO:0000256" key="7">
    <source>
        <dbReference type="ARBA" id="ARBA00048037"/>
    </source>
</evidence>
<dbReference type="Gene3D" id="3.30.390.50">
    <property type="entry name" value="CO dehydrogenase flavoprotein, C-terminal domain"/>
    <property type="match status" value="1"/>
</dbReference>
<feature type="domain" description="BPL/LPL catalytic" evidence="8">
    <location>
        <begin position="29"/>
        <end position="221"/>
    </location>
</feature>
<dbReference type="CDD" id="cd16443">
    <property type="entry name" value="LplA"/>
    <property type="match status" value="1"/>
</dbReference>
<dbReference type="InterPro" id="IPR004143">
    <property type="entry name" value="BPL_LPL_catalytic"/>
</dbReference>
<sequence>MLYVDMLNSKYEGAPTVFESASRYLITSDQFHDALFSWARPLKPNVIIGANQNVYSELNLDYIKAHNIQVTRRAGGGGAVYVDAGNLTYSFVDTDDGTNYMNFKKYATPVINVLRRLGVNAQLSGRNDLTVDGKKFSGMATFKEGNRFYVGGTLMIDVDLDAASEALRPPKSKLASKGVKSVHSRVTNLRPYFSEQYRNITVDEVLELILKEVFQVDDVADVPRYTLTDQDWQTIKRLMGTRYNDDSWTMGERLDDDYFHSNHFDGVGTIEMSFSVNNGIITHAKIFGDFNKPNGNLAEIEKRITGTPFKQANLEEAFSLSNLTDNIGQVTPAEMADLMVNHDYQETQQKG</sequence>
<dbReference type="Pfam" id="PF21948">
    <property type="entry name" value="LplA-B_cat"/>
    <property type="match status" value="1"/>
</dbReference>
<protein>
    <recommendedName>
        <fullName evidence="3">lipoate--protein ligase</fullName>
        <ecNumber evidence="3">6.3.1.20</ecNumber>
    </recommendedName>
</protein>
<comment type="caution">
    <text evidence="9">The sequence shown here is derived from an EMBL/GenBank/DDBJ whole genome shotgun (WGS) entry which is preliminary data.</text>
</comment>
<proteinExistence type="predicted"/>